<feature type="signal peptide" evidence="1">
    <location>
        <begin position="1"/>
        <end position="20"/>
    </location>
</feature>
<feature type="chain" id="PRO_5021464789" evidence="1">
    <location>
        <begin position="21"/>
        <end position="166"/>
    </location>
</feature>
<evidence type="ECO:0000313" key="4">
    <source>
        <dbReference type="Proteomes" id="UP000298179"/>
    </source>
</evidence>
<protein>
    <submittedName>
        <fullName evidence="3">DUF1311 domain-containing protein</fullName>
    </submittedName>
</protein>
<reference evidence="3 4" key="1">
    <citation type="submission" date="2019-03" db="EMBL/GenBank/DDBJ databases">
        <title>Jiella endophytica sp. nov., a novel endophytic bacterium isolated from root of Ficus microcarpa Linn. f.</title>
        <authorList>
            <person name="Tuo L."/>
        </authorList>
    </citation>
    <scope>NUCLEOTIDE SEQUENCE [LARGE SCALE GENOMIC DNA]</scope>
    <source>
        <strain evidence="3 4">CBS5Q-3</strain>
    </source>
</reference>
<dbReference type="RefSeq" id="WP_134761193.1">
    <property type="nucleotide sequence ID" value="NZ_SOZD01000002.1"/>
</dbReference>
<dbReference type="InterPro" id="IPR009739">
    <property type="entry name" value="LprI-like_N"/>
</dbReference>
<dbReference type="AlphaFoldDB" id="A0A4Y8RQF5"/>
<dbReference type="Proteomes" id="UP000298179">
    <property type="component" value="Unassembled WGS sequence"/>
</dbReference>
<keyword evidence="4" id="KW-1185">Reference proteome</keyword>
<feature type="domain" description="Lysozyme inhibitor LprI-like N-terminal" evidence="2">
    <location>
        <begin position="60"/>
        <end position="159"/>
    </location>
</feature>
<accession>A0A4Y8RQF5</accession>
<dbReference type="EMBL" id="SOZD01000002">
    <property type="protein sequence ID" value="TFF25024.1"/>
    <property type="molecule type" value="Genomic_DNA"/>
</dbReference>
<proteinExistence type="predicted"/>
<dbReference type="OrthoDB" id="7340239at2"/>
<evidence type="ECO:0000256" key="1">
    <source>
        <dbReference type="SAM" id="SignalP"/>
    </source>
</evidence>
<name>A0A4Y8RQF5_9HYPH</name>
<dbReference type="Pfam" id="PF07007">
    <property type="entry name" value="LprI"/>
    <property type="match status" value="1"/>
</dbReference>
<organism evidence="3 4">
    <name type="scientific">Jiella endophytica</name>
    <dbReference type="NCBI Taxonomy" id="2558362"/>
    <lineage>
        <taxon>Bacteria</taxon>
        <taxon>Pseudomonadati</taxon>
        <taxon>Pseudomonadota</taxon>
        <taxon>Alphaproteobacteria</taxon>
        <taxon>Hyphomicrobiales</taxon>
        <taxon>Aurantimonadaceae</taxon>
        <taxon>Jiella</taxon>
    </lineage>
</organism>
<keyword evidence="1" id="KW-0732">Signal</keyword>
<gene>
    <name evidence="3" type="ORF">E3C22_06480</name>
</gene>
<comment type="caution">
    <text evidence="3">The sequence shown here is derived from an EMBL/GenBank/DDBJ whole genome shotgun (WGS) entry which is preliminary data.</text>
</comment>
<sequence length="166" mass="17708">MRKFVSILVPLLVLAQPAGAAGPAVAADVDALKACITTAGDNPEDCIETVVDPCIDGLSAESEEGVNGCYDREAEAWDAILNETYKMALKDAASFDEEISANGGEAEAAGSLKKAQRAWIAFRDAECDRLYNRNIDGTIRFTAYASCQNRLTAERAIALGKSDEPM</sequence>
<evidence type="ECO:0000259" key="2">
    <source>
        <dbReference type="Pfam" id="PF07007"/>
    </source>
</evidence>
<evidence type="ECO:0000313" key="3">
    <source>
        <dbReference type="EMBL" id="TFF25024.1"/>
    </source>
</evidence>
<dbReference type="Gene3D" id="1.20.1270.180">
    <property type="match status" value="1"/>
</dbReference>